<dbReference type="InterPro" id="IPR007730">
    <property type="entry name" value="SPOR-like_dom"/>
</dbReference>
<evidence type="ECO:0000313" key="3">
    <source>
        <dbReference type="EMBL" id="KTD64125.1"/>
    </source>
</evidence>
<dbReference type="Proteomes" id="UP000054877">
    <property type="component" value="Unassembled WGS sequence"/>
</dbReference>
<dbReference type="AlphaFoldDB" id="A0A0W0Z4U1"/>
<dbReference type="GO" id="GO:0042834">
    <property type="term" value="F:peptidoglycan binding"/>
    <property type="evidence" value="ECO:0007669"/>
    <property type="project" value="InterPro"/>
</dbReference>
<dbReference type="PROSITE" id="PS51724">
    <property type="entry name" value="SPOR"/>
    <property type="match status" value="1"/>
</dbReference>
<feature type="transmembrane region" description="Helical" evidence="1">
    <location>
        <begin position="12"/>
        <end position="31"/>
    </location>
</feature>
<dbReference type="GO" id="GO:0032506">
    <property type="term" value="P:cytokinetic process"/>
    <property type="evidence" value="ECO:0007669"/>
    <property type="project" value="TreeGrafter"/>
</dbReference>
<feature type="domain" description="SPOR" evidence="2">
    <location>
        <begin position="170"/>
        <end position="249"/>
    </location>
</feature>
<evidence type="ECO:0000256" key="1">
    <source>
        <dbReference type="SAM" id="Phobius"/>
    </source>
</evidence>
<gene>
    <name evidence="3" type="ORF">Lspi_1644</name>
</gene>
<evidence type="ECO:0000259" key="2">
    <source>
        <dbReference type="PROSITE" id="PS51724"/>
    </source>
</evidence>
<dbReference type="EMBL" id="LNYX01000014">
    <property type="protein sequence ID" value="KTD64125.1"/>
    <property type="molecule type" value="Genomic_DNA"/>
</dbReference>
<dbReference type="InterPro" id="IPR052521">
    <property type="entry name" value="Cell_div_SPOR-domain"/>
</dbReference>
<evidence type="ECO:0000313" key="4">
    <source>
        <dbReference type="Proteomes" id="UP000054877"/>
    </source>
</evidence>
<accession>A0A0W0Z4U1</accession>
<dbReference type="PATRIC" id="fig|452.5.peg.1805"/>
<sequence length="252" mass="27476">MKLITDERVKHRLIGLAVILSIAAIFTPAIMKKSSQRFDENVSISVKLPPKPIPPKVVIPEQKKLFESVKVAHVDIPAVDDEPQPAPTIARAEPLSQMNKARITTTISREVPATMPASASNTSTVKEASAKKVSVAKPVAVKTKSVPTRSVTDKKIAATKKTAAFAKPMAKGKNKYTVQVATFSKQNNALALIAKLKKKGYHANMNKVSDEHGTFYKITVGRADEKLQAQKLQQQLINSMQLRGFIVTTEVS</sequence>
<dbReference type="InterPro" id="IPR036680">
    <property type="entry name" value="SPOR-like_sf"/>
</dbReference>
<dbReference type="Pfam" id="PF05036">
    <property type="entry name" value="SPOR"/>
    <property type="match status" value="1"/>
</dbReference>
<proteinExistence type="predicted"/>
<protein>
    <submittedName>
        <fullName evidence="3">Sporulation domain-containing protein</fullName>
    </submittedName>
</protein>
<dbReference type="RefSeq" id="WP_058483550.1">
    <property type="nucleotide sequence ID" value="NZ_CAAAII010000001.1"/>
</dbReference>
<organism evidence="3 4">
    <name type="scientific">Legionella spiritensis</name>
    <dbReference type="NCBI Taxonomy" id="452"/>
    <lineage>
        <taxon>Bacteria</taxon>
        <taxon>Pseudomonadati</taxon>
        <taxon>Pseudomonadota</taxon>
        <taxon>Gammaproteobacteria</taxon>
        <taxon>Legionellales</taxon>
        <taxon>Legionellaceae</taxon>
        <taxon>Legionella</taxon>
    </lineage>
</organism>
<dbReference type="GO" id="GO:0032153">
    <property type="term" value="C:cell division site"/>
    <property type="evidence" value="ECO:0007669"/>
    <property type="project" value="TreeGrafter"/>
</dbReference>
<dbReference type="SUPFAM" id="SSF110997">
    <property type="entry name" value="Sporulation related repeat"/>
    <property type="match status" value="1"/>
</dbReference>
<keyword evidence="1" id="KW-0472">Membrane</keyword>
<reference evidence="3 4" key="1">
    <citation type="submission" date="2015-11" db="EMBL/GenBank/DDBJ databases">
        <title>Genomic analysis of 38 Legionella species identifies large and diverse effector repertoires.</title>
        <authorList>
            <person name="Burstein D."/>
            <person name="Amaro F."/>
            <person name="Zusman T."/>
            <person name="Lifshitz Z."/>
            <person name="Cohen O."/>
            <person name="Gilbert J.A."/>
            <person name="Pupko T."/>
            <person name="Shuman H.A."/>
            <person name="Segal G."/>
        </authorList>
    </citation>
    <scope>NUCLEOTIDE SEQUENCE [LARGE SCALE GENOMIC DNA]</scope>
    <source>
        <strain evidence="3 4">Mt.St.Helens-9</strain>
    </source>
</reference>
<dbReference type="PANTHER" id="PTHR38687">
    <property type="entry name" value="CELL DIVISION PROTEIN DEDD-RELATED"/>
    <property type="match status" value="1"/>
</dbReference>
<keyword evidence="1" id="KW-1133">Transmembrane helix</keyword>
<dbReference type="GO" id="GO:0030428">
    <property type="term" value="C:cell septum"/>
    <property type="evidence" value="ECO:0007669"/>
    <property type="project" value="TreeGrafter"/>
</dbReference>
<dbReference type="STRING" id="452.Lspi_1644"/>
<comment type="caution">
    <text evidence="3">The sequence shown here is derived from an EMBL/GenBank/DDBJ whole genome shotgun (WGS) entry which is preliminary data.</text>
</comment>
<dbReference type="Gene3D" id="3.30.70.1070">
    <property type="entry name" value="Sporulation related repeat"/>
    <property type="match status" value="1"/>
</dbReference>
<dbReference type="PANTHER" id="PTHR38687:SF1">
    <property type="entry name" value="CELL DIVISION PROTEIN DEDD"/>
    <property type="match status" value="1"/>
</dbReference>
<dbReference type="OrthoDB" id="5654216at2"/>
<keyword evidence="1" id="KW-0812">Transmembrane</keyword>
<keyword evidence="4" id="KW-1185">Reference proteome</keyword>
<name>A0A0W0Z4U1_LEGSP</name>